<sequence>MTGAFATQDRFIGRWVCELSLSEFTPDGFKSHGIDQHFSMIADADGVLTAEGTETSPAGKDPFEITGRWRVEYRPQGPLFVADGTKETLRGGVPWGFGAFEVAEGTLYSAKVTANEQTGSLSSRTSFDCQRSR</sequence>
<proteinExistence type="predicted"/>
<dbReference type="Proteomes" id="UP000249590">
    <property type="component" value="Unassembled WGS sequence"/>
</dbReference>
<organism evidence="1 2">
    <name type="scientific">Acuticoccus sediminis</name>
    <dbReference type="NCBI Taxonomy" id="2184697"/>
    <lineage>
        <taxon>Bacteria</taxon>
        <taxon>Pseudomonadati</taxon>
        <taxon>Pseudomonadota</taxon>
        <taxon>Alphaproteobacteria</taxon>
        <taxon>Hyphomicrobiales</taxon>
        <taxon>Amorphaceae</taxon>
        <taxon>Acuticoccus</taxon>
    </lineage>
</organism>
<gene>
    <name evidence="1" type="ORF">DLJ53_14900</name>
</gene>
<evidence type="ECO:0000313" key="1">
    <source>
        <dbReference type="EMBL" id="RAI00549.1"/>
    </source>
</evidence>
<dbReference type="AlphaFoldDB" id="A0A8B2NR51"/>
<evidence type="ECO:0000313" key="2">
    <source>
        <dbReference type="Proteomes" id="UP000249590"/>
    </source>
</evidence>
<protein>
    <recommendedName>
        <fullName evidence="3">Lipocalin-like domain-containing protein</fullName>
    </recommendedName>
</protein>
<name>A0A8B2NR51_9HYPH</name>
<reference evidence="1 2" key="1">
    <citation type="submission" date="2018-05" db="EMBL/GenBank/DDBJ databases">
        <title>Acuticoccus sediminis sp. nov., isolated from deep-sea sediment of Indian Ocean.</title>
        <authorList>
            <person name="Liu X."/>
            <person name="Lai Q."/>
            <person name="Du Y."/>
            <person name="Sun F."/>
            <person name="Zhang X."/>
            <person name="Wang S."/>
            <person name="Shao Z."/>
        </authorList>
    </citation>
    <scope>NUCLEOTIDE SEQUENCE [LARGE SCALE GENOMIC DNA]</scope>
    <source>
        <strain evidence="1 2">PTG4-2</strain>
    </source>
</reference>
<accession>A0A8B2NR51</accession>
<evidence type="ECO:0008006" key="3">
    <source>
        <dbReference type="Google" id="ProtNLM"/>
    </source>
</evidence>
<keyword evidence="2" id="KW-1185">Reference proteome</keyword>
<dbReference type="EMBL" id="QHHQ01000003">
    <property type="protein sequence ID" value="RAI00549.1"/>
    <property type="molecule type" value="Genomic_DNA"/>
</dbReference>
<comment type="caution">
    <text evidence="1">The sequence shown here is derived from an EMBL/GenBank/DDBJ whole genome shotgun (WGS) entry which is preliminary data.</text>
</comment>